<organism evidence="1">
    <name type="scientific">marine sediment metagenome</name>
    <dbReference type="NCBI Taxonomy" id="412755"/>
    <lineage>
        <taxon>unclassified sequences</taxon>
        <taxon>metagenomes</taxon>
        <taxon>ecological metagenomes</taxon>
    </lineage>
</organism>
<reference evidence="1" key="1">
    <citation type="journal article" date="2015" name="Nature">
        <title>Complex archaea that bridge the gap between prokaryotes and eukaryotes.</title>
        <authorList>
            <person name="Spang A."/>
            <person name="Saw J.H."/>
            <person name="Jorgensen S.L."/>
            <person name="Zaremba-Niedzwiedzka K."/>
            <person name="Martijn J."/>
            <person name="Lind A.E."/>
            <person name="van Eijk R."/>
            <person name="Schleper C."/>
            <person name="Guy L."/>
            <person name="Ettema T.J."/>
        </authorList>
    </citation>
    <scope>NUCLEOTIDE SEQUENCE</scope>
</reference>
<accession>A0A0F9KDB6</accession>
<dbReference type="AlphaFoldDB" id="A0A0F9KDB6"/>
<dbReference type="InterPro" id="IPR011990">
    <property type="entry name" value="TPR-like_helical_dom_sf"/>
</dbReference>
<dbReference type="SUPFAM" id="SSF48452">
    <property type="entry name" value="TPR-like"/>
    <property type="match status" value="1"/>
</dbReference>
<proteinExistence type="predicted"/>
<dbReference type="EMBL" id="LAZR01013839">
    <property type="protein sequence ID" value="KKM20103.1"/>
    <property type="molecule type" value="Genomic_DNA"/>
</dbReference>
<evidence type="ECO:0000313" key="1">
    <source>
        <dbReference type="EMBL" id="KKM20103.1"/>
    </source>
</evidence>
<dbReference type="InterPro" id="IPR019734">
    <property type="entry name" value="TPR_rpt"/>
</dbReference>
<protein>
    <submittedName>
        <fullName evidence="1">Uncharacterized protein</fullName>
    </submittedName>
</protein>
<gene>
    <name evidence="1" type="ORF">LCGC14_1648910</name>
</gene>
<comment type="caution">
    <text evidence="1">The sequence shown here is derived from an EMBL/GenBank/DDBJ whole genome shotgun (WGS) entry which is preliminary data.</text>
</comment>
<name>A0A0F9KDB6_9ZZZZ</name>
<dbReference type="SMART" id="SM00028">
    <property type="entry name" value="TPR"/>
    <property type="match status" value="2"/>
</dbReference>
<dbReference type="Gene3D" id="1.25.40.10">
    <property type="entry name" value="Tetratricopeptide repeat domain"/>
    <property type="match status" value="1"/>
</dbReference>
<sequence length="128" mass="15137">MLLDRKNIIDEMEEKYEIAKNLFENGVFIPSKEMFIELVLKDPFRWEFWFAIGSIYEKEKNYTQAIISLNMAKILDSKNAEIYFQLAENYLSANDKKKAFNMLDIAKSLSEDKNLLDKIQILKNQNNL</sequence>